<accession>A0ABV9SHB8</accession>
<evidence type="ECO:0000256" key="3">
    <source>
        <dbReference type="ARBA" id="ARBA00023002"/>
    </source>
</evidence>
<reference evidence="7" key="1">
    <citation type="journal article" date="2019" name="Int. J. Syst. Evol. Microbiol.">
        <title>The Global Catalogue of Microorganisms (GCM) 10K type strain sequencing project: providing services to taxonomists for standard genome sequencing and annotation.</title>
        <authorList>
            <consortium name="The Broad Institute Genomics Platform"/>
            <consortium name="The Broad Institute Genome Sequencing Center for Infectious Disease"/>
            <person name="Wu L."/>
            <person name="Ma J."/>
        </authorList>
    </citation>
    <scope>NUCLEOTIDE SEQUENCE [LARGE SCALE GENOMIC DNA]</scope>
    <source>
        <strain evidence="7">CGMCC 4.7304</strain>
    </source>
</reference>
<dbReference type="EMBL" id="JBHSIY010000006">
    <property type="protein sequence ID" value="MFC4866651.1"/>
    <property type="molecule type" value="Genomic_DNA"/>
</dbReference>
<dbReference type="SUPFAM" id="SSF51679">
    <property type="entry name" value="Bacterial luciferase-like"/>
    <property type="match status" value="1"/>
</dbReference>
<dbReference type="Pfam" id="PF00296">
    <property type="entry name" value="Bac_luciferase"/>
    <property type="match status" value="1"/>
</dbReference>
<sequence length="308" mass="31454">MGIRMRISTSLPADDAGVPDLAMAQHLEDLGFDGVSVPDLLFGDGTPGVEPLAVLAAAAGRTSRIGLETGVLSLPLRPVALVAAQVQALQHLSGGRVVLGAGLGGFPGSPFWRAAGAPLSERGRRADDVLAVLPRLVRGEPTDVDGEPVTLAPAAAAPPILVGGNSEAAMRRAVLYGDGWAPSLIAPADLAAKADRLREIAAELGRPVPEISVGGHGVLNGSAAAVRAFVDNLVGLHGVSEEEAARLPVTGGPDRVAERLAAYADAGARAVTLSLDGGSWPAQAETLAEAASRLRTGRCSRRRSRDGW</sequence>
<evidence type="ECO:0000256" key="1">
    <source>
        <dbReference type="ARBA" id="ARBA00022630"/>
    </source>
</evidence>
<comment type="caution">
    <text evidence="6">The sequence shown here is derived from an EMBL/GenBank/DDBJ whole genome shotgun (WGS) entry which is preliminary data.</text>
</comment>
<keyword evidence="2" id="KW-0288">FMN</keyword>
<gene>
    <name evidence="6" type="ORF">ACFPCZ_08410</name>
</gene>
<dbReference type="InterPro" id="IPR036661">
    <property type="entry name" value="Luciferase-like_sf"/>
</dbReference>
<dbReference type="InterPro" id="IPR050172">
    <property type="entry name" value="SsuD_RutA_monooxygenase"/>
</dbReference>
<evidence type="ECO:0000313" key="6">
    <source>
        <dbReference type="EMBL" id="MFC4866651.1"/>
    </source>
</evidence>
<dbReference type="Proteomes" id="UP001595858">
    <property type="component" value="Unassembled WGS sequence"/>
</dbReference>
<evidence type="ECO:0000256" key="2">
    <source>
        <dbReference type="ARBA" id="ARBA00022643"/>
    </source>
</evidence>
<dbReference type="PANTHER" id="PTHR42847:SF4">
    <property type="entry name" value="ALKANESULFONATE MONOOXYGENASE-RELATED"/>
    <property type="match status" value="1"/>
</dbReference>
<proteinExistence type="predicted"/>
<evidence type="ECO:0000259" key="5">
    <source>
        <dbReference type="Pfam" id="PF00296"/>
    </source>
</evidence>
<evidence type="ECO:0000313" key="7">
    <source>
        <dbReference type="Proteomes" id="UP001595858"/>
    </source>
</evidence>
<feature type="domain" description="Luciferase-like" evidence="5">
    <location>
        <begin position="22"/>
        <end position="215"/>
    </location>
</feature>
<dbReference type="GO" id="GO:0016491">
    <property type="term" value="F:oxidoreductase activity"/>
    <property type="evidence" value="ECO:0007669"/>
    <property type="project" value="UniProtKB-KW"/>
</dbReference>
<dbReference type="Gene3D" id="3.20.20.30">
    <property type="entry name" value="Luciferase-like domain"/>
    <property type="match status" value="1"/>
</dbReference>
<keyword evidence="4" id="KW-0503">Monooxygenase</keyword>
<dbReference type="EC" id="1.-.-.-" evidence="6"/>
<keyword evidence="1" id="KW-0285">Flavoprotein</keyword>
<protein>
    <submittedName>
        <fullName evidence="6">LLM class flavin-dependent oxidoreductase</fullName>
        <ecNumber evidence="6">1.-.-.-</ecNumber>
    </submittedName>
</protein>
<keyword evidence="7" id="KW-1185">Reference proteome</keyword>
<dbReference type="InterPro" id="IPR011251">
    <property type="entry name" value="Luciferase-like_dom"/>
</dbReference>
<evidence type="ECO:0000256" key="4">
    <source>
        <dbReference type="ARBA" id="ARBA00023033"/>
    </source>
</evidence>
<name>A0ABV9SHB8_9ACTN</name>
<keyword evidence="3 6" id="KW-0560">Oxidoreductase</keyword>
<organism evidence="6 7">
    <name type="scientific">Streptomonospora arabica</name>
    <dbReference type="NCBI Taxonomy" id="412417"/>
    <lineage>
        <taxon>Bacteria</taxon>
        <taxon>Bacillati</taxon>
        <taxon>Actinomycetota</taxon>
        <taxon>Actinomycetes</taxon>
        <taxon>Streptosporangiales</taxon>
        <taxon>Nocardiopsidaceae</taxon>
        <taxon>Streptomonospora</taxon>
    </lineage>
</organism>
<dbReference type="PANTHER" id="PTHR42847">
    <property type="entry name" value="ALKANESULFONATE MONOOXYGENASE"/>
    <property type="match status" value="1"/>
</dbReference>
<dbReference type="RefSeq" id="WP_344140569.1">
    <property type="nucleotide sequence ID" value="NZ_BAAAQI010000001.1"/>
</dbReference>